<accession>A0A820LEN2</accession>
<dbReference type="AlphaFoldDB" id="A0A820LEN2"/>
<dbReference type="SUPFAM" id="SSF55486">
    <property type="entry name" value="Metalloproteases ('zincins'), catalytic domain"/>
    <property type="match status" value="1"/>
</dbReference>
<gene>
    <name evidence="2" type="ORF">OXD698_LOCUS49018</name>
</gene>
<dbReference type="InterPro" id="IPR018497">
    <property type="entry name" value="Peptidase_M13_C"/>
</dbReference>
<organism evidence="2 3">
    <name type="scientific">Adineta steineri</name>
    <dbReference type="NCBI Taxonomy" id="433720"/>
    <lineage>
        <taxon>Eukaryota</taxon>
        <taxon>Metazoa</taxon>
        <taxon>Spiralia</taxon>
        <taxon>Gnathifera</taxon>
        <taxon>Rotifera</taxon>
        <taxon>Eurotatoria</taxon>
        <taxon>Bdelloidea</taxon>
        <taxon>Adinetida</taxon>
        <taxon>Adinetidae</taxon>
        <taxon>Adineta</taxon>
    </lineage>
</organism>
<dbReference type="Pfam" id="PF01431">
    <property type="entry name" value="Peptidase_M13"/>
    <property type="match status" value="1"/>
</dbReference>
<evidence type="ECO:0000259" key="1">
    <source>
        <dbReference type="Pfam" id="PF01431"/>
    </source>
</evidence>
<dbReference type="GO" id="GO:0006508">
    <property type="term" value="P:proteolysis"/>
    <property type="evidence" value="ECO:0007669"/>
    <property type="project" value="InterPro"/>
</dbReference>
<reference evidence="2" key="1">
    <citation type="submission" date="2021-02" db="EMBL/GenBank/DDBJ databases">
        <authorList>
            <person name="Nowell W R."/>
        </authorList>
    </citation>
    <scope>NUCLEOTIDE SEQUENCE</scope>
</reference>
<dbReference type="PROSITE" id="PS51885">
    <property type="entry name" value="NEPRILYSIN"/>
    <property type="match status" value="1"/>
</dbReference>
<protein>
    <recommendedName>
        <fullName evidence="1">Peptidase M13 C-terminal domain-containing protein</fullName>
    </recommendedName>
</protein>
<dbReference type="InterPro" id="IPR024079">
    <property type="entry name" value="MetalloPept_cat_dom_sf"/>
</dbReference>
<feature type="non-terminal residue" evidence="2">
    <location>
        <position position="1"/>
    </location>
</feature>
<comment type="caution">
    <text evidence="2">The sequence shown here is derived from an EMBL/GenBank/DDBJ whole genome shotgun (WGS) entry which is preliminary data.</text>
</comment>
<evidence type="ECO:0000313" key="2">
    <source>
        <dbReference type="EMBL" id="CAF4355592.1"/>
    </source>
</evidence>
<name>A0A820LEN2_9BILA</name>
<dbReference type="EMBL" id="CAJOAZ010021398">
    <property type="protein sequence ID" value="CAF4355592.1"/>
    <property type="molecule type" value="Genomic_DNA"/>
</dbReference>
<dbReference type="Proteomes" id="UP000663844">
    <property type="component" value="Unassembled WGS sequence"/>
</dbReference>
<sequence>PGTYYTSAQTFFLAYAQTQCYQRDGLFEVVRTQLGTYDEQIALNTALNHMPEFAQAFQCTPKQDKCFD</sequence>
<dbReference type="InterPro" id="IPR000718">
    <property type="entry name" value="Peptidase_M13"/>
</dbReference>
<dbReference type="GO" id="GO:0004222">
    <property type="term" value="F:metalloendopeptidase activity"/>
    <property type="evidence" value="ECO:0007669"/>
    <property type="project" value="InterPro"/>
</dbReference>
<evidence type="ECO:0000313" key="3">
    <source>
        <dbReference type="Proteomes" id="UP000663844"/>
    </source>
</evidence>
<dbReference type="Gene3D" id="3.40.390.10">
    <property type="entry name" value="Collagenase (Catalytic Domain)"/>
    <property type="match status" value="1"/>
</dbReference>
<proteinExistence type="predicted"/>
<feature type="domain" description="Peptidase M13 C-terminal" evidence="1">
    <location>
        <begin position="5"/>
        <end position="62"/>
    </location>
</feature>